<dbReference type="InterPro" id="IPR036322">
    <property type="entry name" value="WD40_repeat_dom_sf"/>
</dbReference>
<evidence type="ECO:0000256" key="1">
    <source>
        <dbReference type="PROSITE-ProRule" id="PRU00221"/>
    </source>
</evidence>
<dbReference type="SUPFAM" id="SSF50978">
    <property type="entry name" value="WD40 repeat-like"/>
    <property type="match status" value="1"/>
</dbReference>
<dbReference type="PANTHER" id="PTHR45589">
    <property type="entry name" value="WD REPEAT DOMAIN 62, ISOFORM G"/>
    <property type="match status" value="1"/>
</dbReference>
<dbReference type="EMBL" id="CP092884">
    <property type="protein sequence ID" value="UYV82960.1"/>
    <property type="molecule type" value="Genomic_DNA"/>
</dbReference>
<keyword evidence="1" id="KW-0853">WD repeat</keyword>
<dbReference type="Gene3D" id="2.130.10.10">
    <property type="entry name" value="YVTN repeat-like/Quinoprotein amine dehydrogenase"/>
    <property type="match status" value="1"/>
</dbReference>
<evidence type="ECO:0000313" key="3">
    <source>
        <dbReference type="Proteomes" id="UP001235939"/>
    </source>
</evidence>
<dbReference type="PANTHER" id="PTHR45589:SF1">
    <property type="entry name" value="WD REPEAT DOMAIN 62, ISOFORM G"/>
    <property type="match status" value="1"/>
</dbReference>
<dbReference type="PROSITE" id="PS50082">
    <property type="entry name" value="WD_REPEATS_2"/>
    <property type="match status" value="1"/>
</dbReference>
<reference evidence="2 3" key="1">
    <citation type="submission" date="2022-03" db="EMBL/GenBank/DDBJ databases">
        <title>A chromosomal length assembly of Cordylochernes scorpioides.</title>
        <authorList>
            <person name="Zeh D."/>
            <person name="Zeh J."/>
        </authorList>
    </citation>
    <scope>NUCLEOTIDE SEQUENCE [LARGE SCALE GENOMIC DNA]</scope>
    <source>
        <strain evidence="2">IN4F17</strain>
        <tissue evidence="2">Whole Body</tissue>
    </source>
</reference>
<dbReference type="InterPro" id="IPR015943">
    <property type="entry name" value="WD40/YVTN_repeat-like_dom_sf"/>
</dbReference>
<dbReference type="InterPro" id="IPR052779">
    <property type="entry name" value="WDR62"/>
</dbReference>
<dbReference type="Proteomes" id="UP001235939">
    <property type="component" value="Chromosome 22"/>
</dbReference>
<accession>A0ABY6LP10</accession>
<feature type="repeat" description="WD" evidence="1">
    <location>
        <begin position="68"/>
        <end position="111"/>
    </location>
</feature>
<organism evidence="2 3">
    <name type="scientific">Cordylochernes scorpioides</name>
    <dbReference type="NCBI Taxonomy" id="51811"/>
    <lineage>
        <taxon>Eukaryota</taxon>
        <taxon>Metazoa</taxon>
        <taxon>Ecdysozoa</taxon>
        <taxon>Arthropoda</taxon>
        <taxon>Chelicerata</taxon>
        <taxon>Arachnida</taxon>
        <taxon>Pseudoscorpiones</taxon>
        <taxon>Cheliferoidea</taxon>
        <taxon>Chernetidae</taxon>
        <taxon>Cordylochernes</taxon>
    </lineage>
</organism>
<protein>
    <submittedName>
        <fullName evidence="2">WDR62</fullName>
    </submittedName>
</protein>
<evidence type="ECO:0000313" key="2">
    <source>
        <dbReference type="EMBL" id="UYV82960.1"/>
    </source>
</evidence>
<gene>
    <name evidence="2" type="ORF">LAZ67_22001547</name>
</gene>
<keyword evidence="3" id="KW-1185">Reference proteome</keyword>
<name>A0ABY6LP10_9ARAC</name>
<dbReference type="SMART" id="SM00320">
    <property type="entry name" value="WD40"/>
    <property type="match status" value="3"/>
</dbReference>
<dbReference type="Pfam" id="PF00400">
    <property type="entry name" value="WD40"/>
    <property type="match status" value="3"/>
</dbReference>
<dbReference type="InterPro" id="IPR001680">
    <property type="entry name" value="WD40_rpt"/>
</dbReference>
<sequence>MYWILCRCVVVLHNLKKNKQLHLQSCHKKTITSLAYSSDGRFLATGECGHQPMLRVWDLQDNVQVAEFPGHKYGISCVAFSPNLKYVVSVGSQHDMIVNVWDWKNSVKVASNKISSKVKAVAFNSTGSHFVTVGNRHVKFWYLEYNRVSKFKLEPVPLMGRSAILGDQRNNYFRDVACGRGPCDELTYSITKSGLLCQFNSRRLLEKWVELQQAIDPTECQVPPCLCHLLQSSPFQGVVMQVICVYNDHSMYVWDVRDLNRIGKSLSFLYHSACIWGVEVSPTNFHRFTTVP</sequence>
<proteinExistence type="predicted"/>